<dbReference type="SUPFAM" id="SSF50249">
    <property type="entry name" value="Nucleic acid-binding proteins"/>
    <property type="match status" value="1"/>
</dbReference>
<evidence type="ECO:0000256" key="3">
    <source>
        <dbReference type="SAM" id="MobiDB-lite"/>
    </source>
</evidence>
<dbReference type="PROSITE" id="PS50935">
    <property type="entry name" value="SSB"/>
    <property type="match status" value="1"/>
</dbReference>
<feature type="compositionally biased region" description="Low complexity" evidence="3">
    <location>
        <begin position="168"/>
        <end position="182"/>
    </location>
</feature>
<dbReference type="GO" id="GO:0006260">
    <property type="term" value="P:DNA replication"/>
    <property type="evidence" value="ECO:0007669"/>
    <property type="project" value="InterPro"/>
</dbReference>
<dbReference type="Gene3D" id="2.40.50.140">
    <property type="entry name" value="Nucleic acid-binding proteins"/>
    <property type="match status" value="1"/>
</dbReference>
<evidence type="ECO:0000256" key="2">
    <source>
        <dbReference type="PROSITE-ProRule" id="PRU00252"/>
    </source>
</evidence>
<evidence type="ECO:0000313" key="4">
    <source>
        <dbReference type="EMBL" id="MBD8029205.1"/>
    </source>
</evidence>
<feature type="compositionally biased region" description="Basic and acidic residues" evidence="3">
    <location>
        <begin position="183"/>
        <end position="194"/>
    </location>
</feature>
<sequence length="208" mass="23145">MYNSPVTITGRIVDDPAYHLTPEKKDGVMRIRVASSRSYLKDGEWKNSDILYVNVEAWGRLGVNAHQALLKGTAVIIQGILYTNTWVIQEGKDTPDGKDVIRQDNRLRATSIGVDMSFYKVGYKDARPQLASNLNEVELADGTAAHYPSFDIRGKAVQETPSSETVPEQDSQEQQGDQQPDQQPDHEQDRERELVGATAGADQEEAPF</sequence>
<dbReference type="Proteomes" id="UP000650224">
    <property type="component" value="Unassembled WGS sequence"/>
</dbReference>
<proteinExistence type="predicted"/>
<accession>A0A8I0HPR3</accession>
<protein>
    <submittedName>
        <fullName evidence="4">Single-stranded DNA-binding protein</fullName>
    </submittedName>
</protein>
<dbReference type="EMBL" id="JACSPR010000001">
    <property type="protein sequence ID" value="MBD8029205.1"/>
    <property type="molecule type" value="Genomic_DNA"/>
</dbReference>
<evidence type="ECO:0000256" key="1">
    <source>
        <dbReference type="ARBA" id="ARBA00023125"/>
    </source>
</evidence>
<keyword evidence="1 2" id="KW-0238">DNA-binding</keyword>
<feature type="region of interest" description="Disordered" evidence="3">
    <location>
        <begin position="155"/>
        <end position="208"/>
    </location>
</feature>
<gene>
    <name evidence="4" type="ORF">H9627_02480</name>
</gene>
<evidence type="ECO:0000313" key="5">
    <source>
        <dbReference type="Proteomes" id="UP000650224"/>
    </source>
</evidence>
<dbReference type="InterPro" id="IPR000424">
    <property type="entry name" value="Primosome_PriB/ssb"/>
</dbReference>
<comment type="caution">
    <text evidence="4">The sequence shown here is derived from an EMBL/GenBank/DDBJ whole genome shotgun (WGS) entry which is preliminary data.</text>
</comment>
<dbReference type="GO" id="GO:0003697">
    <property type="term" value="F:single-stranded DNA binding"/>
    <property type="evidence" value="ECO:0007669"/>
    <property type="project" value="InterPro"/>
</dbReference>
<dbReference type="AlphaFoldDB" id="A0A8I0HPR3"/>
<dbReference type="InterPro" id="IPR012340">
    <property type="entry name" value="NA-bd_OB-fold"/>
</dbReference>
<dbReference type="RefSeq" id="WP_191732424.1">
    <property type="nucleotide sequence ID" value="NZ_JACSPR010000001.1"/>
</dbReference>
<dbReference type="CDD" id="cd04496">
    <property type="entry name" value="SSB_OBF"/>
    <property type="match status" value="1"/>
</dbReference>
<name>A0A8I0HPR3_9CORY</name>
<reference evidence="4 5" key="1">
    <citation type="submission" date="2020-08" db="EMBL/GenBank/DDBJ databases">
        <title>A Genomic Blueprint of the Chicken Gut Microbiome.</title>
        <authorList>
            <person name="Gilroy R."/>
            <person name="Ravi A."/>
            <person name="Getino M."/>
            <person name="Pursley I."/>
            <person name="Horton D.L."/>
            <person name="Alikhan N.-F."/>
            <person name="Baker D."/>
            <person name="Gharbi K."/>
            <person name="Hall N."/>
            <person name="Watson M."/>
            <person name="Adriaenssens E.M."/>
            <person name="Foster-Nyarko E."/>
            <person name="Jarju S."/>
            <person name="Secka A."/>
            <person name="Antonio M."/>
            <person name="Oren A."/>
            <person name="Chaudhuri R."/>
            <person name="La Ragione R.M."/>
            <person name="Hildebrand F."/>
            <person name="Pallen M.J."/>
        </authorList>
    </citation>
    <scope>NUCLEOTIDE SEQUENCE [LARGE SCALE GENOMIC DNA]</scope>
    <source>
        <strain evidence="4 5">Sa1YVA5</strain>
    </source>
</reference>
<organism evidence="4 5">
    <name type="scientific">Corynebacterium gallinarum</name>
    <dbReference type="NCBI Taxonomy" id="2762214"/>
    <lineage>
        <taxon>Bacteria</taxon>
        <taxon>Bacillati</taxon>
        <taxon>Actinomycetota</taxon>
        <taxon>Actinomycetes</taxon>
        <taxon>Mycobacteriales</taxon>
        <taxon>Corynebacteriaceae</taxon>
        <taxon>Corynebacterium</taxon>
    </lineage>
</organism>
<keyword evidence="5" id="KW-1185">Reference proteome</keyword>
<dbReference type="Pfam" id="PF00436">
    <property type="entry name" value="SSB"/>
    <property type="match status" value="1"/>
</dbReference>